<dbReference type="Pfam" id="PF00383">
    <property type="entry name" value="dCMP_cyt_deam_1"/>
    <property type="match status" value="1"/>
</dbReference>
<organism evidence="5 6">
    <name type="scientific">Rhipicephalus microplus</name>
    <name type="common">Cattle tick</name>
    <name type="synonym">Boophilus microplus</name>
    <dbReference type="NCBI Taxonomy" id="6941"/>
    <lineage>
        <taxon>Eukaryota</taxon>
        <taxon>Metazoa</taxon>
        <taxon>Ecdysozoa</taxon>
        <taxon>Arthropoda</taxon>
        <taxon>Chelicerata</taxon>
        <taxon>Arachnida</taxon>
        <taxon>Acari</taxon>
        <taxon>Parasitiformes</taxon>
        <taxon>Ixodida</taxon>
        <taxon>Ixodoidea</taxon>
        <taxon>Ixodidae</taxon>
        <taxon>Rhipicephalinae</taxon>
        <taxon>Rhipicephalus</taxon>
        <taxon>Boophilus</taxon>
    </lineage>
</organism>
<dbReference type="SUPFAM" id="SSF53927">
    <property type="entry name" value="Cytidine deaminase-like"/>
    <property type="match status" value="1"/>
</dbReference>
<evidence type="ECO:0000259" key="4">
    <source>
        <dbReference type="PROSITE" id="PS51747"/>
    </source>
</evidence>
<feature type="domain" description="CMP/dCMP-type deaminase" evidence="4">
    <location>
        <begin position="190"/>
        <end position="341"/>
    </location>
</feature>
<evidence type="ECO:0000313" key="5">
    <source>
        <dbReference type="EMBL" id="KAH8028286.1"/>
    </source>
</evidence>
<dbReference type="PANTHER" id="PTHR11079">
    <property type="entry name" value="CYTOSINE DEAMINASE FAMILY MEMBER"/>
    <property type="match status" value="1"/>
</dbReference>
<dbReference type="AlphaFoldDB" id="A0A9J6E1Y5"/>
<dbReference type="EMBL" id="JABSTU010000006">
    <property type="protein sequence ID" value="KAH8028286.1"/>
    <property type="molecule type" value="Genomic_DNA"/>
</dbReference>
<comment type="similarity">
    <text evidence="2">Belongs to the cytidine and deoxycytidylate deaminase family. ADAT3 subfamily.</text>
</comment>
<feature type="region of interest" description="Disordered" evidence="3">
    <location>
        <begin position="1"/>
        <end position="35"/>
    </location>
</feature>
<evidence type="ECO:0000256" key="3">
    <source>
        <dbReference type="SAM" id="MobiDB-lite"/>
    </source>
</evidence>
<keyword evidence="1" id="KW-0819">tRNA processing</keyword>
<sequence length="369" mass="40768">MDHATGPTVAKRKGTEDADTNEAKKLRPDDANDVIPSSVMTASNSTLQLRPVLADEYVRKVVTVPVYVGRIVNRKETSRLVRWLSDSIPLGELQHLKRVRSTATGMQVILRPVKQDDSDGAKTVEDVLKADPTLTEGLSEDAIVVHVPRYVPLTRCQFEASNAIWPTQFHEDKLIARILGDKFFTTKDKEEMEGYMRMALGAARKSLVTAFTCVGVVVINQDTSTPLVIATRDASHPLKHAVMVAVDMVARQQGGGVWPVTAEDVLCKVTPQEQEVNKKAPYLCTGYDFYITHEPCTMCAMALVHSRVRRVFYGCPTSHGALGSLRKLHVQPALNHHFQVWCGLLEQECAALNDSTQEDCATSTEVNNS</sequence>
<keyword evidence="6" id="KW-1185">Reference proteome</keyword>
<reference evidence="5" key="2">
    <citation type="submission" date="2021-09" db="EMBL/GenBank/DDBJ databases">
        <authorList>
            <person name="Jia N."/>
            <person name="Wang J."/>
            <person name="Shi W."/>
            <person name="Du L."/>
            <person name="Sun Y."/>
            <person name="Zhan W."/>
            <person name="Jiang J."/>
            <person name="Wang Q."/>
            <person name="Zhang B."/>
            <person name="Ji P."/>
            <person name="Sakyi L.B."/>
            <person name="Cui X."/>
            <person name="Yuan T."/>
            <person name="Jiang B."/>
            <person name="Yang W."/>
            <person name="Lam T.T.-Y."/>
            <person name="Chang Q."/>
            <person name="Ding S."/>
            <person name="Wang X."/>
            <person name="Zhu J."/>
            <person name="Ruan X."/>
            <person name="Zhao L."/>
            <person name="Wei J."/>
            <person name="Que T."/>
            <person name="Du C."/>
            <person name="Cheng J."/>
            <person name="Dai P."/>
            <person name="Han X."/>
            <person name="Huang E."/>
            <person name="Gao Y."/>
            <person name="Liu J."/>
            <person name="Shao H."/>
            <person name="Ye R."/>
            <person name="Li L."/>
            <person name="Wei W."/>
            <person name="Wang X."/>
            <person name="Wang C."/>
            <person name="Huo Q."/>
            <person name="Li W."/>
            <person name="Guo W."/>
            <person name="Chen H."/>
            <person name="Chen S."/>
            <person name="Zhou L."/>
            <person name="Zhou L."/>
            <person name="Ni X."/>
            <person name="Tian J."/>
            <person name="Zhou Y."/>
            <person name="Sheng Y."/>
            <person name="Liu T."/>
            <person name="Pan Y."/>
            <person name="Xia L."/>
            <person name="Li J."/>
            <person name="Zhao F."/>
            <person name="Cao W."/>
        </authorList>
    </citation>
    <scope>NUCLEOTIDE SEQUENCE</scope>
    <source>
        <strain evidence="5">Rmic-2018</strain>
        <tissue evidence="5">Larvae</tissue>
    </source>
</reference>
<dbReference type="PANTHER" id="PTHR11079:SF156">
    <property type="entry name" value="INACTIVE TRNA-SPECIFIC ADENOSINE DEAMINASE-LIKE PROTEIN 3-RELATED"/>
    <property type="match status" value="1"/>
</dbReference>
<feature type="compositionally biased region" description="Basic and acidic residues" evidence="3">
    <location>
        <begin position="13"/>
        <end position="30"/>
    </location>
</feature>
<dbReference type="PROSITE" id="PS51747">
    <property type="entry name" value="CYT_DCMP_DEAMINASES_2"/>
    <property type="match status" value="1"/>
</dbReference>
<dbReference type="InterPro" id="IPR016193">
    <property type="entry name" value="Cytidine_deaminase-like"/>
</dbReference>
<evidence type="ECO:0000256" key="1">
    <source>
        <dbReference type="ARBA" id="ARBA00022694"/>
    </source>
</evidence>
<dbReference type="Proteomes" id="UP000821866">
    <property type="component" value="Chromosome 4"/>
</dbReference>
<dbReference type="InterPro" id="IPR002125">
    <property type="entry name" value="CMP_dCMP_dom"/>
</dbReference>
<dbReference type="VEuPathDB" id="VectorBase:LOC119166959"/>
<dbReference type="Gene3D" id="3.40.140.10">
    <property type="entry name" value="Cytidine Deaminase, domain 2"/>
    <property type="match status" value="1"/>
</dbReference>
<comment type="caution">
    <text evidence="5">The sequence shown here is derived from an EMBL/GenBank/DDBJ whole genome shotgun (WGS) entry which is preliminary data.</text>
</comment>
<proteinExistence type="inferred from homology"/>
<dbReference type="GO" id="GO:0008033">
    <property type="term" value="P:tRNA processing"/>
    <property type="evidence" value="ECO:0007669"/>
    <property type="project" value="UniProtKB-KW"/>
</dbReference>
<dbReference type="GO" id="GO:0005634">
    <property type="term" value="C:nucleus"/>
    <property type="evidence" value="ECO:0007669"/>
    <property type="project" value="TreeGrafter"/>
</dbReference>
<name>A0A9J6E1Y5_RHIMP</name>
<dbReference type="GO" id="GO:0052717">
    <property type="term" value="F:tRNA-specific adenosine-34 deaminase activity"/>
    <property type="evidence" value="ECO:0007669"/>
    <property type="project" value="TreeGrafter"/>
</dbReference>
<evidence type="ECO:0000256" key="2">
    <source>
        <dbReference type="ARBA" id="ARBA00038160"/>
    </source>
</evidence>
<protein>
    <recommendedName>
        <fullName evidence="4">CMP/dCMP-type deaminase domain-containing protein</fullName>
    </recommendedName>
</protein>
<accession>A0A9J6E1Y5</accession>
<dbReference type="CDD" id="cd01285">
    <property type="entry name" value="nucleoside_deaminase"/>
    <property type="match status" value="1"/>
</dbReference>
<dbReference type="GO" id="GO:0005737">
    <property type="term" value="C:cytoplasm"/>
    <property type="evidence" value="ECO:0007669"/>
    <property type="project" value="TreeGrafter"/>
</dbReference>
<gene>
    <name evidence="5" type="ORF">HPB51_014942</name>
</gene>
<reference evidence="5" key="1">
    <citation type="journal article" date="2020" name="Cell">
        <title>Large-Scale Comparative Analyses of Tick Genomes Elucidate Their Genetic Diversity and Vector Capacities.</title>
        <authorList>
            <consortium name="Tick Genome and Microbiome Consortium (TIGMIC)"/>
            <person name="Jia N."/>
            <person name="Wang J."/>
            <person name="Shi W."/>
            <person name="Du L."/>
            <person name="Sun Y."/>
            <person name="Zhan W."/>
            <person name="Jiang J.F."/>
            <person name="Wang Q."/>
            <person name="Zhang B."/>
            <person name="Ji P."/>
            <person name="Bell-Sakyi L."/>
            <person name="Cui X.M."/>
            <person name="Yuan T.T."/>
            <person name="Jiang B.G."/>
            <person name="Yang W.F."/>
            <person name="Lam T.T."/>
            <person name="Chang Q.C."/>
            <person name="Ding S.J."/>
            <person name="Wang X.J."/>
            <person name="Zhu J.G."/>
            <person name="Ruan X.D."/>
            <person name="Zhao L."/>
            <person name="Wei J.T."/>
            <person name="Ye R.Z."/>
            <person name="Que T.C."/>
            <person name="Du C.H."/>
            <person name="Zhou Y.H."/>
            <person name="Cheng J.X."/>
            <person name="Dai P.F."/>
            <person name="Guo W.B."/>
            <person name="Han X.H."/>
            <person name="Huang E.J."/>
            <person name="Li L.F."/>
            <person name="Wei W."/>
            <person name="Gao Y.C."/>
            <person name="Liu J.Z."/>
            <person name="Shao H.Z."/>
            <person name="Wang X."/>
            <person name="Wang C.C."/>
            <person name="Yang T.C."/>
            <person name="Huo Q.B."/>
            <person name="Li W."/>
            <person name="Chen H.Y."/>
            <person name="Chen S.E."/>
            <person name="Zhou L.G."/>
            <person name="Ni X.B."/>
            <person name="Tian J.H."/>
            <person name="Sheng Y."/>
            <person name="Liu T."/>
            <person name="Pan Y.S."/>
            <person name="Xia L.Y."/>
            <person name="Li J."/>
            <person name="Zhao F."/>
            <person name="Cao W.C."/>
        </authorList>
    </citation>
    <scope>NUCLEOTIDE SEQUENCE</scope>
    <source>
        <strain evidence="5">Rmic-2018</strain>
    </source>
</reference>
<evidence type="ECO:0000313" key="6">
    <source>
        <dbReference type="Proteomes" id="UP000821866"/>
    </source>
</evidence>